<keyword evidence="3 5" id="KW-0238">DNA-binding</keyword>
<dbReference type="InterPro" id="IPR013762">
    <property type="entry name" value="Integrase-like_cat_sf"/>
</dbReference>
<reference evidence="8 9" key="1">
    <citation type="submission" date="2018-08" db="EMBL/GenBank/DDBJ databases">
        <title>Recombination of ecologically and evolutionarily significant loci maintains genetic cohesion in the Pseudomonas syringae species complex.</title>
        <authorList>
            <person name="Dillon M."/>
            <person name="Thakur S."/>
            <person name="Almeida R.N.D."/>
            <person name="Weir B.S."/>
            <person name="Guttman D.S."/>
        </authorList>
    </citation>
    <scope>NUCLEOTIDE SEQUENCE [LARGE SCALE GENOMIC DNA]</scope>
    <source>
        <strain evidence="8 9">ICMP 9421</strain>
    </source>
</reference>
<evidence type="ECO:0000256" key="4">
    <source>
        <dbReference type="ARBA" id="ARBA00023172"/>
    </source>
</evidence>
<feature type="domain" description="Tyr recombinase" evidence="6">
    <location>
        <begin position="128"/>
        <end position="317"/>
    </location>
</feature>
<protein>
    <recommendedName>
        <fullName evidence="10">Phage integrase family site specific recombinase</fullName>
    </recommendedName>
</protein>
<dbReference type="Gene3D" id="1.10.150.130">
    <property type="match status" value="1"/>
</dbReference>
<dbReference type="SUPFAM" id="SSF56349">
    <property type="entry name" value="DNA breaking-rejoining enzymes"/>
    <property type="match status" value="1"/>
</dbReference>
<dbReference type="Pfam" id="PF02899">
    <property type="entry name" value="Phage_int_SAM_1"/>
    <property type="match status" value="1"/>
</dbReference>
<keyword evidence="2" id="KW-0229">DNA integration</keyword>
<evidence type="ECO:0000313" key="8">
    <source>
        <dbReference type="EMBL" id="RMS85065.1"/>
    </source>
</evidence>
<evidence type="ECO:0000256" key="3">
    <source>
        <dbReference type="ARBA" id="ARBA00023125"/>
    </source>
</evidence>
<dbReference type="GO" id="GO:0006310">
    <property type="term" value="P:DNA recombination"/>
    <property type="evidence" value="ECO:0007669"/>
    <property type="project" value="UniProtKB-KW"/>
</dbReference>
<evidence type="ECO:0000256" key="2">
    <source>
        <dbReference type="ARBA" id="ARBA00022908"/>
    </source>
</evidence>
<gene>
    <name evidence="8" type="ORF">ALP59_200048</name>
</gene>
<evidence type="ECO:0000256" key="1">
    <source>
        <dbReference type="ARBA" id="ARBA00022829"/>
    </source>
</evidence>
<dbReference type="InterPro" id="IPR044068">
    <property type="entry name" value="CB"/>
</dbReference>
<dbReference type="PROSITE" id="PS51900">
    <property type="entry name" value="CB"/>
    <property type="match status" value="1"/>
</dbReference>
<dbReference type="PANTHER" id="PTHR30349">
    <property type="entry name" value="PHAGE INTEGRASE-RELATED"/>
    <property type="match status" value="1"/>
</dbReference>
<evidence type="ECO:0000313" key="9">
    <source>
        <dbReference type="Proteomes" id="UP000270499"/>
    </source>
</evidence>
<feature type="domain" description="Core-binding (CB)" evidence="7">
    <location>
        <begin position="23"/>
        <end position="104"/>
    </location>
</feature>
<dbReference type="Proteomes" id="UP000270499">
    <property type="component" value="Unassembled WGS sequence"/>
</dbReference>
<keyword evidence="4" id="KW-0233">DNA recombination</keyword>
<dbReference type="GO" id="GO:0015074">
    <property type="term" value="P:DNA integration"/>
    <property type="evidence" value="ECO:0007669"/>
    <property type="project" value="UniProtKB-KW"/>
</dbReference>
<dbReference type="GO" id="GO:0003677">
    <property type="term" value="F:DNA binding"/>
    <property type="evidence" value="ECO:0007669"/>
    <property type="project" value="UniProtKB-UniRule"/>
</dbReference>
<dbReference type="RefSeq" id="WP_122269337.1">
    <property type="nucleotide sequence ID" value="NZ_RBSW01000065.1"/>
</dbReference>
<dbReference type="InterPro" id="IPR011010">
    <property type="entry name" value="DNA_brk_join_enz"/>
</dbReference>
<dbReference type="PROSITE" id="PS51898">
    <property type="entry name" value="TYR_RECOMBINASE"/>
    <property type="match status" value="1"/>
</dbReference>
<evidence type="ECO:0008006" key="10">
    <source>
        <dbReference type="Google" id="ProtNLM"/>
    </source>
</evidence>
<name>A0A3M5GEW4_PSESS</name>
<dbReference type="Pfam" id="PF00589">
    <property type="entry name" value="Phage_integrase"/>
    <property type="match status" value="1"/>
</dbReference>
<evidence type="ECO:0000256" key="5">
    <source>
        <dbReference type="PROSITE-ProRule" id="PRU01248"/>
    </source>
</evidence>
<evidence type="ECO:0000259" key="7">
    <source>
        <dbReference type="PROSITE" id="PS51900"/>
    </source>
</evidence>
<evidence type="ECO:0000259" key="6">
    <source>
        <dbReference type="PROSITE" id="PS51898"/>
    </source>
</evidence>
<dbReference type="InterPro" id="IPR002104">
    <property type="entry name" value="Integrase_catalytic"/>
</dbReference>
<dbReference type="PANTHER" id="PTHR30349:SF81">
    <property type="entry name" value="TYROSINE RECOMBINASE XERC"/>
    <property type="match status" value="1"/>
</dbReference>
<organism evidence="8 9">
    <name type="scientific">Pseudomonas savastanoi</name>
    <name type="common">Pseudomonas syringae pv. savastanoi</name>
    <dbReference type="NCBI Taxonomy" id="29438"/>
    <lineage>
        <taxon>Bacteria</taxon>
        <taxon>Pseudomonadati</taxon>
        <taxon>Pseudomonadota</taxon>
        <taxon>Gammaproteobacteria</taxon>
        <taxon>Pseudomonadales</taxon>
        <taxon>Pseudomonadaceae</taxon>
        <taxon>Pseudomonas</taxon>
    </lineage>
</organism>
<dbReference type="InterPro" id="IPR010998">
    <property type="entry name" value="Integrase_recombinase_N"/>
</dbReference>
<dbReference type="GO" id="GO:0007059">
    <property type="term" value="P:chromosome segregation"/>
    <property type="evidence" value="ECO:0007669"/>
    <property type="project" value="UniProtKB-KW"/>
</dbReference>
<dbReference type="AlphaFoldDB" id="A0A3M5GEW4"/>
<accession>A0A3M5GEW4</accession>
<dbReference type="Gene3D" id="1.10.443.10">
    <property type="entry name" value="Intergrase catalytic core"/>
    <property type="match status" value="1"/>
</dbReference>
<dbReference type="InterPro" id="IPR004107">
    <property type="entry name" value="Integrase_SAM-like_N"/>
</dbReference>
<sequence length="320" mass="35351">MQEVTKVGTHDQRRLTAVEFQQLARVPAAVEWFANLDNPRTRRAYQNDLTDFSSFIGLASADDFRQVTRSHVLAWRADLEQRGLAGATIRRKLAALASLFDHLLDNNAVAGGNPVHGVKRPRIESNEGKTPALGDHQAKALLEAPDESTLKGLRDRAMLAVLLYHGLRREEAAQLQVSDIQERRGIQHLKIHGKGGKVRYLPLHPVAAGRIHLYLERSGHHLDDKKVPLFISLRGKSTGAGVSANGIYTVVEAYAKKAGIEVDGLGVHGLRATAATNALEHEADIAKVQAWLGHANISTTKIYDRRENRPEDSPTYKVKY</sequence>
<dbReference type="InterPro" id="IPR050090">
    <property type="entry name" value="Tyrosine_recombinase_XerCD"/>
</dbReference>
<proteinExistence type="predicted"/>
<dbReference type="EMBL" id="RBSW01000065">
    <property type="protein sequence ID" value="RMS85065.1"/>
    <property type="molecule type" value="Genomic_DNA"/>
</dbReference>
<keyword evidence="1" id="KW-0159">Chromosome partition</keyword>
<comment type="caution">
    <text evidence="8">The sequence shown here is derived from an EMBL/GenBank/DDBJ whole genome shotgun (WGS) entry which is preliminary data.</text>
</comment>